<dbReference type="InterPro" id="IPR047296">
    <property type="entry name" value="GIY-YIG_UvrC_Cho"/>
</dbReference>
<evidence type="ECO:0000256" key="3">
    <source>
        <dbReference type="ARBA" id="ARBA00022769"/>
    </source>
</evidence>
<dbReference type="PANTHER" id="PTHR30562">
    <property type="entry name" value="UVRC/OXIDOREDUCTASE"/>
    <property type="match status" value="1"/>
</dbReference>
<evidence type="ECO:0000259" key="9">
    <source>
        <dbReference type="PROSITE" id="PS50151"/>
    </source>
</evidence>
<evidence type="ECO:0000256" key="7">
    <source>
        <dbReference type="HAMAP-Rule" id="MF_00203"/>
    </source>
</evidence>
<evidence type="ECO:0000256" key="6">
    <source>
        <dbReference type="ARBA" id="ARBA00023236"/>
    </source>
</evidence>
<feature type="region of interest" description="Disordered" evidence="8">
    <location>
        <begin position="541"/>
        <end position="561"/>
    </location>
</feature>
<evidence type="ECO:0000256" key="5">
    <source>
        <dbReference type="ARBA" id="ARBA00023204"/>
    </source>
</evidence>
<dbReference type="PROSITE" id="PS50164">
    <property type="entry name" value="GIY_YIG"/>
    <property type="match status" value="1"/>
</dbReference>
<reference evidence="12" key="1">
    <citation type="submission" date="2019-06" db="EMBL/GenBank/DDBJ databases">
        <title>Complete genome sequence of Methylogaea oryzae strain JCM16910.</title>
        <authorList>
            <person name="Asakawa S."/>
        </authorList>
    </citation>
    <scope>NUCLEOTIDE SEQUENCE</scope>
    <source>
        <strain evidence="12">E10</strain>
    </source>
</reference>
<feature type="compositionally biased region" description="Basic residues" evidence="8">
    <location>
        <begin position="541"/>
        <end position="550"/>
    </location>
</feature>
<comment type="subcellular location">
    <subcellularLocation>
        <location evidence="7">Cytoplasm</location>
    </subcellularLocation>
</comment>
<dbReference type="FunFam" id="3.40.1440.10:FF:000001">
    <property type="entry name" value="UvrABC system protein C"/>
    <property type="match status" value="1"/>
</dbReference>
<dbReference type="GO" id="GO:0003677">
    <property type="term" value="F:DNA binding"/>
    <property type="evidence" value="ECO:0007669"/>
    <property type="project" value="UniProtKB-UniRule"/>
</dbReference>
<keyword evidence="1 7" id="KW-0963">Cytoplasm</keyword>
<evidence type="ECO:0000313" key="12">
    <source>
        <dbReference type="EMBL" id="BBL70683.1"/>
    </source>
</evidence>
<gene>
    <name evidence="7 12" type="primary">uvrC</name>
    <name evidence="12" type="ORF">MoryE10_12890</name>
</gene>
<comment type="function">
    <text evidence="7">The UvrABC repair system catalyzes the recognition and processing of DNA lesions. UvrC both incises the 5' and 3' sides of the lesion. The N-terminal half is responsible for the 3' incision and the C-terminal half is responsible for the 5' incision.</text>
</comment>
<dbReference type="InterPro" id="IPR001943">
    <property type="entry name" value="UVR_dom"/>
</dbReference>
<evidence type="ECO:0000256" key="2">
    <source>
        <dbReference type="ARBA" id="ARBA00022763"/>
    </source>
</evidence>
<name>A0A8D4VMN1_9GAMM</name>
<dbReference type="GO" id="GO:0009380">
    <property type="term" value="C:excinuclease repair complex"/>
    <property type="evidence" value="ECO:0007669"/>
    <property type="project" value="InterPro"/>
</dbReference>
<dbReference type="InterPro" id="IPR000305">
    <property type="entry name" value="GIY-YIG_endonuc"/>
</dbReference>
<dbReference type="Pfam" id="PF08459">
    <property type="entry name" value="UvrC_RNaseH_dom"/>
    <property type="match status" value="1"/>
</dbReference>
<evidence type="ECO:0000313" key="13">
    <source>
        <dbReference type="Proteomes" id="UP000824988"/>
    </source>
</evidence>
<dbReference type="GO" id="GO:0009381">
    <property type="term" value="F:excinuclease ABC activity"/>
    <property type="evidence" value="ECO:0007669"/>
    <property type="project" value="UniProtKB-UniRule"/>
</dbReference>
<organism evidence="12 13">
    <name type="scientific">Methylogaea oryzae</name>
    <dbReference type="NCBI Taxonomy" id="1295382"/>
    <lineage>
        <taxon>Bacteria</taxon>
        <taxon>Pseudomonadati</taxon>
        <taxon>Pseudomonadota</taxon>
        <taxon>Gammaproteobacteria</taxon>
        <taxon>Methylococcales</taxon>
        <taxon>Methylococcaceae</taxon>
        <taxon>Methylogaea</taxon>
    </lineage>
</organism>
<dbReference type="KEGG" id="moz:MoryE10_12890"/>
<comment type="subunit">
    <text evidence="7">Interacts with UvrB in an incision complex.</text>
</comment>
<keyword evidence="2 7" id="KW-0227">DNA damage</keyword>
<dbReference type="GO" id="GO:0009432">
    <property type="term" value="P:SOS response"/>
    <property type="evidence" value="ECO:0007669"/>
    <property type="project" value="UniProtKB-UniRule"/>
</dbReference>
<dbReference type="PROSITE" id="PS50151">
    <property type="entry name" value="UVR"/>
    <property type="match status" value="1"/>
</dbReference>
<evidence type="ECO:0000256" key="4">
    <source>
        <dbReference type="ARBA" id="ARBA00022881"/>
    </source>
</evidence>
<keyword evidence="13" id="KW-1185">Reference proteome</keyword>
<keyword evidence="6 7" id="KW-0742">SOS response</keyword>
<dbReference type="PROSITE" id="PS50165">
    <property type="entry name" value="UVRC"/>
    <property type="match status" value="1"/>
</dbReference>
<dbReference type="NCBIfam" id="TIGR00194">
    <property type="entry name" value="uvrC"/>
    <property type="match status" value="1"/>
</dbReference>
<evidence type="ECO:0000256" key="8">
    <source>
        <dbReference type="SAM" id="MobiDB-lite"/>
    </source>
</evidence>
<feature type="domain" description="GIY-YIG" evidence="10">
    <location>
        <begin position="18"/>
        <end position="96"/>
    </location>
</feature>
<dbReference type="AlphaFoldDB" id="A0A8D4VMN1"/>
<dbReference type="PANTHER" id="PTHR30562:SF1">
    <property type="entry name" value="UVRABC SYSTEM PROTEIN C"/>
    <property type="match status" value="1"/>
</dbReference>
<dbReference type="SMART" id="SM00278">
    <property type="entry name" value="HhH1"/>
    <property type="match status" value="2"/>
</dbReference>
<dbReference type="GO" id="GO:0006289">
    <property type="term" value="P:nucleotide-excision repair"/>
    <property type="evidence" value="ECO:0007669"/>
    <property type="project" value="UniProtKB-UniRule"/>
</dbReference>
<dbReference type="EMBL" id="AP019782">
    <property type="protein sequence ID" value="BBL70683.1"/>
    <property type="molecule type" value="Genomic_DNA"/>
</dbReference>
<keyword evidence="5 7" id="KW-0234">DNA repair</keyword>
<dbReference type="CDD" id="cd10434">
    <property type="entry name" value="GIY-YIG_UvrC_Cho"/>
    <property type="match status" value="1"/>
</dbReference>
<evidence type="ECO:0000259" key="11">
    <source>
        <dbReference type="PROSITE" id="PS50165"/>
    </source>
</evidence>
<dbReference type="SMART" id="SM00465">
    <property type="entry name" value="GIYc"/>
    <property type="match status" value="1"/>
</dbReference>
<keyword evidence="3 7" id="KW-0228">DNA excision</keyword>
<dbReference type="Pfam" id="PF02151">
    <property type="entry name" value="UVR"/>
    <property type="match status" value="1"/>
</dbReference>
<sequence length="609" mass="67504">MESGSTFDIPAFLATLTQRPGVYKMLDAQGAVIYVGKAKNLKKRVSSYFSKSSATPKQIAMVARIHAIEVTVTRTEGEALLLENQFIKRYKPRYNICLRDDKSYPHIYVSIHQEFPQLTFHRGARKRPGKYFGPYPSAGAVRESLKLLQKAFRVRQCEDSYFSNRSRPCLQHQIDRCTAPCVNLITAEAYRRDVEHTLLLLEGEGGRVIEELGATMDAAAQQLDFEKAARYRDRIATLRGILQKQFVAGEKGDLDMIACASQGGVACVQVFFIRKGQQLGDRTFFPKMEEAYDPGNVLAAFIGQYYLDKPVPTEILASHEPTDCALLTEVLAQQAKHGVQITWRVRGERARWLQMAQSNAENALRSQLAARMNMAARYASLKEELALPAIPERLECFDISHTQGGQTVASCVVFDGSGPLKSAYRRFNIEGETAGDDYAALAQAVGRRFARMKKGEHPAPDVLFIDGGKGQVGAVTQALSEMGLGDVMIVGVAKGRERRPGMETLFVPPDCRPLKLPPGSAALLLIQQIRDEAHRFAITGHRQRRGKAAQRSRLDDIPGLGPKRRQQLLKQFGGLGEIAKAGVEDLAALEGISRQLAERIHDALHDRDG</sequence>
<dbReference type="NCBIfam" id="NF001824">
    <property type="entry name" value="PRK00558.1-5"/>
    <property type="match status" value="1"/>
</dbReference>
<protein>
    <recommendedName>
        <fullName evidence="7">UvrABC system protein C</fullName>
        <shortName evidence="7">Protein UvrC</shortName>
    </recommendedName>
    <alternativeName>
        <fullName evidence="7">Excinuclease ABC subunit C</fullName>
    </alternativeName>
</protein>
<feature type="domain" description="UvrC family homology region profile" evidence="11">
    <location>
        <begin position="256"/>
        <end position="479"/>
    </location>
</feature>
<dbReference type="Pfam" id="PF14520">
    <property type="entry name" value="HHH_5"/>
    <property type="match status" value="1"/>
</dbReference>
<proteinExistence type="inferred from homology"/>
<evidence type="ECO:0000256" key="1">
    <source>
        <dbReference type="ARBA" id="ARBA00022490"/>
    </source>
</evidence>
<dbReference type="InterPro" id="IPR003583">
    <property type="entry name" value="Hlx-hairpin-Hlx_DNA-bd_motif"/>
</dbReference>
<accession>A0A8D4VMN1</accession>
<dbReference type="FunFam" id="3.30.420.340:FF:000001">
    <property type="entry name" value="UvrABC system protein C"/>
    <property type="match status" value="1"/>
</dbReference>
<dbReference type="Proteomes" id="UP000824988">
    <property type="component" value="Chromosome"/>
</dbReference>
<keyword evidence="4 7" id="KW-0267">Excision nuclease</keyword>
<dbReference type="InterPro" id="IPR004791">
    <property type="entry name" value="UvrC"/>
</dbReference>
<dbReference type="Pfam" id="PF01541">
    <property type="entry name" value="GIY-YIG"/>
    <property type="match status" value="1"/>
</dbReference>
<dbReference type="InterPro" id="IPR050066">
    <property type="entry name" value="UvrABC_protein_C"/>
</dbReference>
<comment type="similarity">
    <text evidence="7">Belongs to the UvrC family.</text>
</comment>
<dbReference type="Pfam" id="PF22920">
    <property type="entry name" value="UvrC_RNaseH"/>
    <property type="match status" value="1"/>
</dbReference>
<feature type="domain" description="UVR" evidence="9">
    <location>
        <begin position="206"/>
        <end position="241"/>
    </location>
</feature>
<dbReference type="HAMAP" id="MF_00203">
    <property type="entry name" value="UvrC"/>
    <property type="match status" value="1"/>
</dbReference>
<dbReference type="GO" id="GO:0005737">
    <property type="term" value="C:cytoplasm"/>
    <property type="evidence" value="ECO:0007669"/>
    <property type="project" value="UniProtKB-SubCell"/>
</dbReference>
<dbReference type="InterPro" id="IPR001162">
    <property type="entry name" value="UvrC_RNase_H_dom"/>
</dbReference>
<evidence type="ECO:0000259" key="10">
    <source>
        <dbReference type="PROSITE" id="PS50164"/>
    </source>
</evidence>